<accession>A0A2T4GTN9</accession>
<name>A0A2T4GTN9_FUSCU</name>
<dbReference type="Proteomes" id="UP000241587">
    <property type="component" value="Unassembled WGS sequence"/>
</dbReference>
<evidence type="ECO:0000313" key="1">
    <source>
        <dbReference type="EMBL" id="PTD06880.1"/>
    </source>
</evidence>
<dbReference type="OMA" id="DHKKWKC"/>
<protein>
    <submittedName>
        <fullName evidence="1">Uncharacterized protein</fullName>
    </submittedName>
</protein>
<evidence type="ECO:0000313" key="2">
    <source>
        <dbReference type="Proteomes" id="UP000241587"/>
    </source>
</evidence>
<dbReference type="AlphaFoldDB" id="A0A2T4GTN9"/>
<keyword evidence="2" id="KW-1185">Reference proteome</keyword>
<organism evidence="1 2">
    <name type="scientific">Fusarium culmorum</name>
    <dbReference type="NCBI Taxonomy" id="5516"/>
    <lineage>
        <taxon>Eukaryota</taxon>
        <taxon>Fungi</taxon>
        <taxon>Dikarya</taxon>
        <taxon>Ascomycota</taxon>
        <taxon>Pezizomycotina</taxon>
        <taxon>Sordariomycetes</taxon>
        <taxon>Hypocreomycetidae</taxon>
        <taxon>Hypocreales</taxon>
        <taxon>Nectriaceae</taxon>
        <taxon>Fusarium</taxon>
    </lineage>
</organism>
<dbReference type="EMBL" id="PVEM01000006">
    <property type="protein sequence ID" value="PTD06880.1"/>
    <property type="molecule type" value="Genomic_DNA"/>
</dbReference>
<dbReference type="OrthoDB" id="4978615at2759"/>
<sequence>MPTTTKTIRADHKKWKCNNNVNGKPCGTINDISDVMCSSCDTCRKADTEALAADGSTIGKMYRLNDNLSEDWEYFSPQPLNAIKQGVIQGVTWGVTHCPQVISQEKLRFEEIS</sequence>
<reference evidence="1 2" key="1">
    <citation type="submission" date="2018-02" db="EMBL/GenBank/DDBJ databases">
        <title>Fusarium culmorum secondary metabolites in fungal-bacterial-plant interactions.</title>
        <authorList>
            <person name="Schmidt R."/>
        </authorList>
    </citation>
    <scope>NUCLEOTIDE SEQUENCE [LARGE SCALE GENOMIC DNA]</scope>
    <source>
        <strain evidence="1 2">PV</strain>
    </source>
</reference>
<gene>
    <name evidence="1" type="ORF">FCULG_00006244</name>
</gene>
<proteinExistence type="predicted"/>
<comment type="caution">
    <text evidence="1">The sequence shown here is derived from an EMBL/GenBank/DDBJ whole genome shotgun (WGS) entry which is preliminary data.</text>
</comment>